<feature type="region of interest" description="Disordered" evidence="1">
    <location>
        <begin position="268"/>
        <end position="287"/>
    </location>
</feature>
<gene>
    <name evidence="2" type="ORF">ACH3VR_03815</name>
</gene>
<accession>A0ABW7Q4B2</accession>
<name>A0ABW7Q4B2_9MICO</name>
<evidence type="ECO:0000313" key="2">
    <source>
        <dbReference type="EMBL" id="MFH8249481.1"/>
    </source>
</evidence>
<evidence type="ECO:0008006" key="4">
    <source>
        <dbReference type="Google" id="ProtNLM"/>
    </source>
</evidence>
<evidence type="ECO:0000256" key="1">
    <source>
        <dbReference type="SAM" id="MobiDB-lite"/>
    </source>
</evidence>
<sequence length="287" mass="32386">MSAAVDRMLPLYEAKMIAKFDHRDAGVVKSQTAAKRQNQPSYLSEADHQDPWLNPVPGYWVAEHSVPGSLPSRLLGFSNVTSPTNQRTMIAAQLPRVGAGHSLPLIFASNTLLLCAILNSFVFDYVARQKVAGVNFSYMYLRQLPVPPPRVFDRSTPWDAQDALRDWLESRAEELVATSWDLPATRGDTPNPFVWSESRRAVVLAEIDAALFHVYGVERGDVDYIMDTFPIVKRKDEAQYGEYRTKRLILENYDRMQECMDNGTEFVSTLNPPPGFGPRHPERTIDA</sequence>
<protein>
    <recommendedName>
        <fullName evidence="4">Site-specific DNA-methyltransferase (adenine-specific)</fullName>
    </recommendedName>
</protein>
<dbReference type="RefSeq" id="WP_396639416.1">
    <property type="nucleotide sequence ID" value="NZ_JBIQWL010000001.1"/>
</dbReference>
<dbReference type="Proteomes" id="UP001610861">
    <property type="component" value="Unassembled WGS sequence"/>
</dbReference>
<comment type="caution">
    <text evidence="2">The sequence shown here is derived from an EMBL/GenBank/DDBJ whole genome shotgun (WGS) entry which is preliminary data.</text>
</comment>
<organism evidence="2 3">
    <name type="scientific">Microbacterium alkaliflavum</name>
    <dbReference type="NCBI Taxonomy" id="3248839"/>
    <lineage>
        <taxon>Bacteria</taxon>
        <taxon>Bacillati</taxon>
        <taxon>Actinomycetota</taxon>
        <taxon>Actinomycetes</taxon>
        <taxon>Micrococcales</taxon>
        <taxon>Microbacteriaceae</taxon>
        <taxon>Microbacterium</taxon>
    </lineage>
</organism>
<reference evidence="2 3" key="1">
    <citation type="submission" date="2024-09" db="EMBL/GenBank/DDBJ databases">
        <authorList>
            <person name="Pan X."/>
        </authorList>
    </citation>
    <scope>NUCLEOTIDE SEQUENCE [LARGE SCALE GENOMIC DNA]</scope>
    <source>
        <strain evidence="2 3">B2969</strain>
    </source>
</reference>
<dbReference type="EMBL" id="JBIQWL010000001">
    <property type="protein sequence ID" value="MFH8249481.1"/>
    <property type="molecule type" value="Genomic_DNA"/>
</dbReference>
<proteinExistence type="predicted"/>
<evidence type="ECO:0000313" key="3">
    <source>
        <dbReference type="Proteomes" id="UP001610861"/>
    </source>
</evidence>
<keyword evidence="3" id="KW-1185">Reference proteome</keyword>